<reference evidence="1" key="1">
    <citation type="submission" date="2022-07" db="EMBL/GenBank/DDBJ databases">
        <title>First report of Bartonella spp. in marsupials in Brazil, with a description of Bartonella harrusi sp. nov. and new proposal for taxonomic reclassification of species of the genus Bartonella.</title>
        <authorList>
            <person name="Amaral R.B."/>
        </authorList>
    </citation>
    <scope>NUCLEOTIDE SEQUENCE</scope>
    <source>
        <strain evidence="1">117A</strain>
    </source>
</reference>
<dbReference type="Proteomes" id="UP001059475">
    <property type="component" value="Chromosome"/>
</dbReference>
<organism evidence="1 2">
    <name type="scientific">Bartonella harrusi</name>
    <dbReference type="NCBI Taxonomy" id="2961895"/>
    <lineage>
        <taxon>Bacteria</taxon>
        <taxon>Pseudomonadati</taxon>
        <taxon>Pseudomonadota</taxon>
        <taxon>Alphaproteobacteria</taxon>
        <taxon>Hyphomicrobiales</taxon>
        <taxon>Bartonellaceae</taxon>
        <taxon>Bartonella</taxon>
    </lineage>
</organism>
<sequence>MTGDGRILTDMVKAKAVAFTPQALPAGLMKKLIYLVYTPYCEKKITILPEDIAE</sequence>
<name>A0ABY5ETD1_9HYPH</name>
<gene>
    <name evidence="1" type="ORF">NMK50_00330</name>
</gene>
<evidence type="ECO:0000313" key="1">
    <source>
        <dbReference type="EMBL" id="UTO28527.1"/>
    </source>
</evidence>
<protein>
    <submittedName>
        <fullName evidence="1">Uncharacterized protein</fullName>
    </submittedName>
</protein>
<dbReference type="EMBL" id="CP101114">
    <property type="protein sequence ID" value="UTO28527.1"/>
    <property type="molecule type" value="Genomic_DNA"/>
</dbReference>
<keyword evidence="2" id="KW-1185">Reference proteome</keyword>
<accession>A0ABY5ETD1</accession>
<proteinExistence type="predicted"/>
<dbReference type="RefSeq" id="WP_254770430.1">
    <property type="nucleotide sequence ID" value="NZ_CP101114.1"/>
</dbReference>
<evidence type="ECO:0000313" key="2">
    <source>
        <dbReference type="Proteomes" id="UP001059475"/>
    </source>
</evidence>